<comment type="similarity">
    <text evidence="4">Belongs to the class I-like SAM-binding methyltransferase superfamily.</text>
</comment>
<keyword evidence="6" id="KW-1185">Reference proteome</keyword>
<dbReference type="OrthoDB" id="2094832at2759"/>
<evidence type="ECO:0000256" key="4">
    <source>
        <dbReference type="ARBA" id="ARBA00038314"/>
    </source>
</evidence>
<keyword evidence="2" id="KW-0808">Transferase</keyword>
<dbReference type="PANTHER" id="PTHR35897:SF1">
    <property type="entry name" value="METHYLTRANSFERASE AUSD"/>
    <property type="match status" value="1"/>
</dbReference>
<dbReference type="InterPro" id="IPR051654">
    <property type="entry name" value="Meroterpenoid_MTases"/>
</dbReference>
<dbReference type="STRING" id="1314781.A0A165K4P0"/>
<evidence type="ECO:0000256" key="1">
    <source>
        <dbReference type="ARBA" id="ARBA00005179"/>
    </source>
</evidence>
<evidence type="ECO:0000256" key="3">
    <source>
        <dbReference type="ARBA" id="ARBA00022691"/>
    </source>
</evidence>
<dbReference type="PANTHER" id="PTHR35897">
    <property type="entry name" value="METHYLTRANSFERASE AUSD"/>
    <property type="match status" value="1"/>
</dbReference>
<dbReference type="InParanoid" id="A0A165K4P0"/>
<sequence>MSATPQPATASDGTTIPAWYASQRSVPLDPSLYAPAPDELAFYKGQTGITDDDELKAHVLKVQRDAYEVWPYPCIRRLAFTKLKISRFPVYEEVLKLGREREGAILLDLGCCFGNDARKAVADGFPASQVLASDLRGDFWALGHTLFKSTPETCPIRFVQGDIFSSAFFNPHLTIAPPSSDAISACIQSGSLSPLAKRASIIHASAFFHLFDERAQLALARRLNVLLSNEPGSLIFGSHRGVRDDERDGRESFAHSPTTWRAMWDSLRDADVTYGNDLASLAGITVLTSTSKWGSLSIVPDNDF</sequence>
<dbReference type="Proteomes" id="UP000077266">
    <property type="component" value="Unassembled WGS sequence"/>
</dbReference>
<keyword evidence="3" id="KW-0949">S-adenosyl-L-methionine</keyword>
<dbReference type="GO" id="GO:0016740">
    <property type="term" value="F:transferase activity"/>
    <property type="evidence" value="ECO:0007669"/>
    <property type="project" value="UniProtKB-KW"/>
</dbReference>
<proteinExistence type="inferred from homology"/>
<reference evidence="5 6" key="1">
    <citation type="journal article" date="2016" name="Mol. Biol. Evol.">
        <title>Comparative Genomics of Early-Diverging Mushroom-Forming Fungi Provides Insights into the Origins of Lignocellulose Decay Capabilities.</title>
        <authorList>
            <person name="Nagy L.G."/>
            <person name="Riley R."/>
            <person name="Tritt A."/>
            <person name="Adam C."/>
            <person name="Daum C."/>
            <person name="Floudas D."/>
            <person name="Sun H."/>
            <person name="Yadav J.S."/>
            <person name="Pangilinan J."/>
            <person name="Larsson K.H."/>
            <person name="Matsuura K."/>
            <person name="Barry K."/>
            <person name="Labutti K."/>
            <person name="Kuo R."/>
            <person name="Ohm R.A."/>
            <person name="Bhattacharya S.S."/>
            <person name="Shirouzu T."/>
            <person name="Yoshinaga Y."/>
            <person name="Martin F.M."/>
            <person name="Grigoriev I.V."/>
            <person name="Hibbett D.S."/>
        </authorList>
    </citation>
    <scope>NUCLEOTIDE SEQUENCE [LARGE SCALE GENOMIC DNA]</scope>
    <source>
        <strain evidence="5 6">HHB12029</strain>
    </source>
</reference>
<name>A0A165K4P0_EXIGL</name>
<comment type="pathway">
    <text evidence="1">Secondary metabolite biosynthesis.</text>
</comment>
<dbReference type="AlphaFoldDB" id="A0A165K4P0"/>
<dbReference type="InterPro" id="IPR029063">
    <property type="entry name" value="SAM-dependent_MTases_sf"/>
</dbReference>
<evidence type="ECO:0000256" key="2">
    <source>
        <dbReference type="ARBA" id="ARBA00022679"/>
    </source>
</evidence>
<dbReference type="EMBL" id="KV425951">
    <property type="protein sequence ID" value="KZV95783.1"/>
    <property type="molecule type" value="Genomic_DNA"/>
</dbReference>
<evidence type="ECO:0000313" key="6">
    <source>
        <dbReference type="Proteomes" id="UP000077266"/>
    </source>
</evidence>
<organism evidence="5 6">
    <name type="scientific">Exidia glandulosa HHB12029</name>
    <dbReference type="NCBI Taxonomy" id="1314781"/>
    <lineage>
        <taxon>Eukaryota</taxon>
        <taxon>Fungi</taxon>
        <taxon>Dikarya</taxon>
        <taxon>Basidiomycota</taxon>
        <taxon>Agaricomycotina</taxon>
        <taxon>Agaricomycetes</taxon>
        <taxon>Auriculariales</taxon>
        <taxon>Exidiaceae</taxon>
        <taxon>Exidia</taxon>
    </lineage>
</organism>
<evidence type="ECO:0000313" key="5">
    <source>
        <dbReference type="EMBL" id="KZV95783.1"/>
    </source>
</evidence>
<accession>A0A165K4P0</accession>
<evidence type="ECO:0008006" key="7">
    <source>
        <dbReference type="Google" id="ProtNLM"/>
    </source>
</evidence>
<dbReference type="SUPFAM" id="SSF53335">
    <property type="entry name" value="S-adenosyl-L-methionine-dependent methyltransferases"/>
    <property type="match status" value="1"/>
</dbReference>
<dbReference type="Gene3D" id="3.40.50.150">
    <property type="entry name" value="Vaccinia Virus protein VP39"/>
    <property type="match status" value="1"/>
</dbReference>
<gene>
    <name evidence="5" type="ORF">EXIGLDRAFT_671793</name>
</gene>
<protein>
    <recommendedName>
        <fullName evidence="7">Methyltransferase domain-containing protein</fullName>
    </recommendedName>
</protein>